<dbReference type="AlphaFoldDB" id="A0A556PND6"/>
<dbReference type="Pfam" id="PF13527">
    <property type="entry name" value="Acetyltransf_9"/>
    <property type="match status" value="1"/>
</dbReference>
<dbReference type="Pfam" id="PF17668">
    <property type="entry name" value="Acetyltransf_17"/>
    <property type="match status" value="1"/>
</dbReference>
<dbReference type="InterPro" id="IPR041380">
    <property type="entry name" value="Acetyltransf_17"/>
</dbReference>
<dbReference type="GO" id="GO:0030649">
    <property type="term" value="P:aminoglycoside antibiotic catabolic process"/>
    <property type="evidence" value="ECO:0007669"/>
    <property type="project" value="TreeGrafter"/>
</dbReference>
<name>A0A556PND6_9BACI</name>
<dbReference type="Pfam" id="PF13530">
    <property type="entry name" value="SCP2_2"/>
    <property type="match status" value="1"/>
</dbReference>
<dbReference type="InterPro" id="IPR025559">
    <property type="entry name" value="Eis_dom"/>
</dbReference>
<feature type="domain" description="Eis-like acetyltransferase" evidence="2">
    <location>
        <begin position="210"/>
        <end position="292"/>
    </location>
</feature>
<dbReference type="SUPFAM" id="SSF55718">
    <property type="entry name" value="SCP-like"/>
    <property type="match status" value="1"/>
</dbReference>
<evidence type="ECO:0000313" key="4">
    <source>
        <dbReference type="Proteomes" id="UP000316425"/>
    </source>
</evidence>
<keyword evidence="4" id="KW-1185">Reference proteome</keyword>
<dbReference type="Proteomes" id="UP000316425">
    <property type="component" value="Unassembled WGS sequence"/>
</dbReference>
<keyword evidence="3" id="KW-0808">Transferase</keyword>
<organism evidence="3 4">
    <name type="scientific">Allobacillus salarius</name>
    <dbReference type="NCBI Taxonomy" id="1955272"/>
    <lineage>
        <taxon>Bacteria</taxon>
        <taxon>Bacillati</taxon>
        <taxon>Bacillota</taxon>
        <taxon>Bacilli</taxon>
        <taxon>Bacillales</taxon>
        <taxon>Bacillaceae</taxon>
        <taxon>Allobacillus</taxon>
    </lineage>
</organism>
<dbReference type="EMBL" id="VMHE01000007">
    <property type="protein sequence ID" value="TSJ65878.1"/>
    <property type="molecule type" value="Genomic_DNA"/>
</dbReference>
<dbReference type="PANTHER" id="PTHR37817">
    <property type="entry name" value="N-ACETYLTRANSFERASE EIS"/>
    <property type="match status" value="1"/>
</dbReference>
<evidence type="ECO:0000259" key="2">
    <source>
        <dbReference type="Pfam" id="PF17668"/>
    </source>
</evidence>
<protein>
    <submittedName>
        <fullName evidence="3">GNAT family N-acetyltransferase</fullName>
    </submittedName>
</protein>
<evidence type="ECO:0000259" key="1">
    <source>
        <dbReference type="Pfam" id="PF13530"/>
    </source>
</evidence>
<dbReference type="SUPFAM" id="SSF55729">
    <property type="entry name" value="Acyl-CoA N-acyltransferases (Nat)"/>
    <property type="match status" value="1"/>
</dbReference>
<sequence>MKSSMLKEELHMHEVKRLNADHAVDLVTLGQQAYTANATESKEKLDEIIEKTKKNLARDDRKYYGVMQADKLIGSMQLYDYEMNVFGRFLKTGGLSSVAVDLLHKKERIAKSMVEYYLKHYDDAGYTFGVLYAFRPDFYHQMGFGYGTKMDQYQIAPHAFPNFGYKGDLVYLQEKDLDLLVDCYNRFAAQHHGAMKKVAEQYEWMIQKPNFKYVGIEKDGHLTGYVVFSFMKREDANNTLSNNIMVHEFVYTDDDDLRQLCTFLHSQKDQVHRIFFQTQDEAFHHLLTDPRDGSDNKIPFVYHQTNISGVGLMYRVINVKRFFMNLSEHRFGQSNLTVNFDIRDSFYETNESEVTVKFNAGKPTVIQGAKPDVNVTIDIADFSSLVMGVVDFDKLHLYGKISLDDPSYVEKLTDLFHTKEKPICLTNF</sequence>
<reference evidence="3 4" key="1">
    <citation type="submission" date="2019-07" db="EMBL/GenBank/DDBJ databases">
        <title>Allobacillus sp. nov. SKP isolated from shrimp paste of Euphausiacea.</title>
        <authorList>
            <person name="Kanchanasin P."/>
            <person name="Tanasupawat S."/>
            <person name="Shi W."/>
            <person name="Wu L."/>
            <person name="Ma J."/>
        </authorList>
    </citation>
    <scope>NUCLEOTIDE SEQUENCE [LARGE SCALE GENOMIC DNA]</scope>
    <source>
        <strain evidence="3 4">SKP4-8</strain>
    </source>
</reference>
<comment type="caution">
    <text evidence="3">The sequence shown here is derived from an EMBL/GenBank/DDBJ whole genome shotgun (WGS) entry which is preliminary data.</text>
</comment>
<dbReference type="InterPro" id="IPR036527">
    <property type="entry name" value="SCP2_sterol-bd_dom_sf"/>
</dbReference>
<gene>
    <name evidence="3" type="ORF">FPQ13_06115</name>
</gene>
<dbReference type="Gene3D" id="3.30.1050.10">
    <property type="entry name" value="SCP2 sterol-binding domain"/>
    <property type="match status" value="1"/>
</dbReference>
<evidence type="ECO:0000313" key="3">
    <source>
        <dbReference type="EMBL" id="TSJ65878.1"/>
    </source>
</evidence>
<dbReference type="Gene3D" id="3.40.630.30">
    <property type="match status" value="2"/>
</dbReference>
<dbReference type="GO" id="GO:0034069">
    <property type="term" value="F:aminoglycoside N-acetyltransferase activity"/>
    <property type="evidence" value="ECO:0007669"/>
    <property type="project" value="TreeGrafter"/>
</dbReference>
<feature type="domain" description="Enhanced intracellular survival protein" evidence="1">
    <location>
        <begin position="331"/>
        <end position="424"/>
    </location>
</feature>
<dbReference type="OrthoDB" id="2379505at2"/>
<accession>A0A556PND6</accession>
<dbReference type="InterPro" id="IPR016181">
    <property type="entry name" value="Acyl_CoA_acyltransferase"/>
</dbReference>
<dbReference type="PANTHER" id="PTHR37817:SF1">
    <property type="entry name" value="N-ACETYLTRANSFERASE EIS"/>
    <property type="match status" value="1"/>
</dbReference>
<dbReference type="InterPro" id="IPR051554">
    <property type="entry name" value="Acetyltransferase_Eis"/>
</dbReference>
<proteinExistence type="predicted"/>